<protein>
    <recommendedName>
        <fullName evidence="1">TraK C-terminal domain-containing protein</fullName>
    </recommendedName>
</protein>
<proteinExistence type="predicted"/>
<dbReference type="AlphaFoldDB" id="A0A837G9R2"/>
<evidence type="ECO:0000313" key="2">
    <source>
        <dbReference type="EMBL" id="KJY74990.1"/>
    </source>
</evidence>
<name>A0A837G9R2_9VIBR</name>
<dbReference type="Pfam" id="PF23536">
    <property type="entry name" value="TraK_C"/>
    <property type="match status" value="1"/>
</dbReference>
<sequence length="238" mass="25853">MITRLLIATLLGFTPITVLSLPATQHPFASGDTITLTLDRHALSRLYVGDDKILSLTCPAAHCEVVQNPNDPSGSILLGLNTDDPFTAHMVTERGQLLALAIQPSAQGRSVHRFDLSHSAKDSLIGSYGHRLLRFVTSLMQWSHIGSDPSDMTIRRLSLADPMPHGQTLTLLPLAIGRQSSLSAIIYDVHNVSETSVSLDNRDFYSPSAVAAALEDTELSPDAHTRLYLVIDREAGHD</sequence>
<dbReference type="EMBL" id="JXXR01000008">
    <property type="protein sequence ID" value="KJY74990.1"/>
    <property type="molecule type" value="Genomic_DNA"/>
</dbReference>
<accession>A0A837G9R2</accession>
<gene>
    <name evidence="2" type="ORF">TW71_08685</name>
</gene>
<evidence type="ECO:0000259" key="1">
    <source>
        <dbReference type="Pfam" id="PF23536"/>
    </source>
</evidence>
<feature type="domain" description="TraK C-terminal" evidence="1">
    <location>
        <begin position="138"/>
        <end position="230"/>
    </location>
</feature>
<comment type="caution">
    <text evidence="2">The sequence shown here is derived from an EMBL/GenBank/DDBJ whole genome shotgun (WGS) entry which is preliminary data.</text>
</comment>
<organism evidence="2">
    <name type="scientific">Vibrio coralliilyticus</name>
    <dbReference type="NCBI Taxonomy" id="190893"/>
    <lineage>
        <taxon>Bacteria</taxon>
        <taxon>Pseudomonadati</taxon>
        <taxon>Pseudomonadota</taxon>
        <taxon>Gammaproteobacteria</taxon>
        <taxon>Vibrionales</taxon>
        <taxon>Vibrionaceae</taxon>
        <taxon>Vibrio</taxon>
    </lineage>
</organism>
<reference evidence="2" key="1">
    <citation type="journal article" date="2015" name="BMC Genomics">
        <title>Genome mining reveals unlocked bioactive potential of marine Gram-negative bacteria.</title>
        <authorList>
            <person name="Machado H."/>
            <person name="Sonnenschein E.C."/>
            <person name="Melchiorsen J."/>
            <person name="Gram L."/>
        </authorList>
    </citation>
    <scope>NUCLEOTIDE SEQUENCE</scope>
    <source>
        <strain evidence="2">S2052</strain>
    </source>
</reference>
<dbReference type="InterPro" id="IPR055397">
    <property type="entry name" value="TraK_C"/>
</dbReference>